<evidence type="ECO:0000256" key="4">
    <source>
        <dbReference type="PIRNR" id="PIRNR006078"/>
    </source>
</evidence>
<keyword evidence="3 4" id="KW-0418">Kinase</keyword>
<dbReference type="PANTHER" id="PTHR21599">
    <property type="entry name" value="GLYCERATE KINASE"/>
    <property type="match status" value="1"/>
</dbReference>
<dbReference type="Proteomes" id="UP000662747">
    <property type="component" value="Chromosome"/>
</dbReference>
<dbReference type="GO" id="GO:0016301">
    <property type="term" value="F:kinase activity"/>
    <property type="evidence" value="ECO:0007669"/>
    <property type="project" value="UniProtKB-KW"/>
</dbReference>
<comment type="similarity">
    <text evidence="1 4">Belongs to the glycerate kinase type-1 family.</text>
</comment>
<evidence type="ECO:0000313" key="6">
    <source>
        <dbReference type="Proteomes" id="UP000662747"/>
    </source>
</evidence>
<dbReference type="RefSeq" id="WP_206725652.1">
    <property type="nucleotide sequence ID" value="NZ_CP071090.1"/>
</dbReference>
<dbReference type="SUPFAM" id="SSF110738">
    <property type="entry name" value="Glycerate kinase I"/>
    <property type="match status" value="1"/>
</dbReference>
<dbReference type="Pfam" id="PF02595">
    <property type="entry name" value="Gly_kinase"/>
    <property type="match status" value="1"/>
</dbReference>
<gene>
    <name evidence="5" type="ORF">JY651_03650</name>
</gene>
<protein>
    <submittedName>
        <fullName evidence="5">Glycerate kinase</fullName>
    </submittedName>
</protein>
<evidence type="ECO:0000256" key="2">
    <source>
        <dbReference type="ARBA" id="ARBA00022679"/>
    </source>
</evidence>
<evidence type="ECO:0000256" key="1">
    <source>
        <dbReference type="ARBA" id="ARBA00006284"/>
    </source>
</evidence>
<dbReference type="Gene3D" id="3.90.1510.10">
    <property type="entry name" value="Glycerate kinase, domain 2"/>
    <property type="match status" value="1"/>
</dbReference>
<organism evidence="5 6">
    <name type="scientific">Pyxidicoccus parkwayensis</name>
    <dbReference type="NCBI Taxonomy" id="2813578"/>
    <lineage>
        <taxon>Bacteria</taxon>
        <taxon>Pseudomonadati</taxon>
        <taxon>Myxococcota</taxon>
        <taxon>Myxococcia</taxon>
        <taxon>Myxococcales</taxon>
        <taxon>Cystobacterineae</taxon>
        <taxon>Myxococcaceae</taxon>
        <taxon>Pyxidicoccus</taxon>
    </lineage>
</organism>
<accession>A0ABX7P1T7</accession>
<dbReference type="InterPro" id="IPR018193">
    <property type="entry name" value="Glyc_kinase_flavodox-like_fold"/>
</dbReference>
<evidence type="ECO:0000313" key="5">
    <source>
        <dbReference type="EMBL" id="QSQ24085.1"/>
    </source>
</evidence>
<dbReference type="InterPro" id="IPR018197">
    <property type="entry name" value="Glycerate_kinase_RE-like"/>
</dbReference>
<dbReference type="InterPro" id="IPR036129">
    <property type="entry name" value="Glycerate_kinase_sf"/>
</dbReference>
<reference evidence="5 6" key="1">
    <citation type="submission" date="2021-02" db="EMBL/GenBank/DDBJ databases">
        <title>De Novo genome assembly of isolated myxobacteria.</title>
        <authorList>
            <person name="Stevens D.C."/>
        </authorList>
    </citation>
    <scope>NUCLEOTIDE SEQUENCE [LARGE SCALE GENOMIC DNA]</scope>
    <source>
        <strain evidence="6">SCPEA02</strain>
    </source>
</reference>
<dbReference type="PANTHER" id="PTHR21599:SF0">
    <property type="entry name" value="GLYCERATE KINASE"/>
    <property type="match status" value="1"/>
</dbReference>
<sequence>MISPRWLVAPQEFKGTLTAAQAAEAMARGIRESSPEVVLDIAPLADGGPGTVDALLAGTRGERRTQVVQGPLGTPVEAHWALLDEGRTAVVEMASASGLSLLTPESLDARRASTYGTGELMRAALDAGCERLIVGLGGSATTDGGTGALAALGYRFLDAQGQTLPPGGAALSGLARVDASGRHPRLGTVELLGATDVTSPLLGPDGAARLFAPQKGADAAAVEELEAALAHLASVVGAASAGWPGTGAAGGFGFGLVALAGARLVPGYELVSRALGLERRVLLADVVLTGEGRFDRQTSLGKGPGGLARLAREHGTPVVLFAGRVEREDGLELDLFHEVVELAPQARPEDSASKTLCEAAARWCAARLKGR</sequence>
<dbReference type="PIRSF" id="PIRSF006078">
    <property type="entry name" value="GlxK"/>
    <property type="match status" value="1"/>
</dbReference>
<evidence type="ECO:0000256" key="3">
    <source>
        <dbReference type="ARBA" id="ARBA00022777"/>
    </source>
</evidence>
<proteinExistence type="inferred from homology"/>
<name>A0ABX7P1T7_9BACT</name>
<dbReference type="InterPro" id="IPR004381">
    <property type="entry name" value="Glycerate_kinase"/>
</dbReference>
<dbReference type="EMBL" id="CP071090">
    <property type="protein sequence ID" value="QSQ24085.1"/>
    <property type="molecule type" value="Genomic_DNA"/>
</dbReference>
<keyword evidence="6" id="KW-1185">Reference proteome</keyword>
<keyword evidence="2 4" id="KW-0808">Transferase</keyword>
<dbReference type="Gene3D" id="3.40.50.10350">
    <property type="entry name" value="Glycerate kinase, domain 1"/>
    <property type="match status" value="1"/>
</dbReference>
<dbReference type="NCBIfam" id="TIGR00045">
    <property type="entry name" value="glycerate kinase"/>
    <property type="match status" value="1"/>
</dbReference>